<dbReference type="Proteomes" id="UP000887580">
    <property type="component" value="Unplaced"/>
</dbReference>
<name>A0AC35F767_9BILA</name>
<proteinExistence type="predicted"/>
<accession>A0AC35F767</accession>
<reference evidence="2" key="1">
    <citation type="submission" date="2022-11" db="UniProtKB">
        <authorList>
            <consortium name="WormBaseParasite"/>
        </authorList>
    </citation>
    <scope>IDENTIFICATION</scope>
</reference>
<protein>
    <submittedName>
        <fullName evidence="2">SPRY domain-containing protein</fullName>
    </submittedName>
</protein>
<dbReference type="WBParaSite" id="PS1159_v2.g14642.t1">
    <property type="protein sequence ID" value="PS1159_v2.g14642.t1"/>
    <property type="gene ID" value="PS1159_v2.g14642"/>
</dbReference>
<organism evidence="1 2">
    <name type="scientific">Panagrolaimus sp. PS1159</name>
    <dbReference type="NCBI Taxonomy" id="55785"/>
    <lineage>
        <taxon>Eukaryota</taxon>
        <taxon>Metazoa</taxon>
        <taxon>Ecdysozoa</taxon>
        <taxon>Nematoda</taxon>
        <taxon>Chromadorea</taxon>
        <taxon>Rhabditida</taxon>
        <taxon>Tylenchina</taxon>
        <taxon>Panagrolaimomorpha</taxon>
        <taxon>Panagrolaimoidea</taxon>
        <taxon>Panagrolaimidae</taxon>
        <taxon>Panagrolaimus</taxon>
    </lineage>
</organism>
<evidence type="ECO:0000313" key="1">
    <source>
        <dbReference type="Proteomes" id="UP000887580"/>
    </source>
</evidence>
<sequence length="204" mass="23645">MQKLIVKLTKENSKLLEVVAEDKHEIAEFKQKILQLKSDKVDDKRKIAQLKSENVKLKHEKILLNPTKIDLETLEKHSWNSDDRSLNIFVKDDDPLTFYRYPVAQTTDCIRGKTGYSKVKNECSFDSITWKYPNYEISNDEKYVAPKNIFCILDMNKGLMAFSTDNNYLGVAFRGLKGKKLYPIVGSVWGHCEVTMKYFGGYDE</sequence>
<evidence type="ECO:0000313" key="2">
    <source>
        <dbReference type="WBParaSite" id="PS1159_v2.g14642.t1"/>
    </source>
</evidence>